<dbReference type="AlphaFoldDB" id="A0AAD6LA87"/>
<dbReference type="Proteomes" id="UP001164929">
    <property type="component" value="Chromosome 18"/>
</dbReference>
<sequence length="54" mass="6362">MKAPGQDFRISRDGFEKNPCWIYSVICARSRNFKVQTINKILVLLFWPFIGNEN</sequence>
<evidence type="ECO:0000313" key="1">
    <source>
        <dbReference type="EMBL" id="KAJ6956986.1"/>
    </source>
</evidence>
<protein>
    <submittedName>
        <fullName evidence="1">Uncharacterized protein</fullName>
    </submittedName>
</protein>
<name>A0AAD6LA87_9ROSI</name>
<gene>
    <name evidence="1" type="ORF">NC653_039033</name>
</gene>
<accession>A0AAD6LA87</accession>
<dbReference type="EMBL" id="JAQIZT010000018">
    <property type="protein sequence ID" value="KAJ6956986.1"/>
    <property type="molecule type" value="Genomic_DNA"/>
</dbReference>
<comment type="caution">
    <text evidence="1">The sequence shown here is derived from an EMBL/GenBank/DDBJ whole genome shotgun (WGS) entry which is preliminary data.</text>
</comment>
<proteinExistence type="predicted"/>
<evidence type="ECO:0000313" key="2">
    <source>
        <dbReference type="Proteomes" id="UP001164929"/>
    </source>
</evidence>
<reference evidence="1 2" key="1">
    <citation type="journal article" date="2023" name="Mol. Ecol. Resour.">
        <title>Chromosome-level genome assembly of a triploid poplar Populus alba 'Berolinensis'.</title>
        <authorList>
            <person name="Chen S."/>
            <person name="Yu Y."/>
            <person name="Wang X."/>
            <person name="Wang S."/>
            <person name="Zhang T."/>
            <person name="Zhou Y."/>
            <person name="He R."/>
            <person name="Meng N."/>
            <person name="Wang Y."/>
            <person name="Liu W."/>
            <person name="Liu Z."/>
            <person name="Liu J."/>
            <person name="Guo Q."/>
            <person name="Huang H."/>
            <person name="Sederoff R.R."/>
            <person name="Wang G."/>
            <person name="Qu G."/>
            <person name="Chen S."/>
        </authorList>
    </citation>
    <scope>NUCLEOTIDE SEQUENCE [LARGE SCALE GENOMIC DNA]</scope>
    <source>
        <strain evidence="1">SC-2020</strain>
    </source>
</reference>
<organism evidence="1 2">
    <name type="scientific">Populus alba x Populus x berolinensis</name>
    <dbReference type="NCBI Taxonomy" id="444605"/>
    <lineage>
        <taxon>Eukaryota</taxon>
        <taxon>Viridiplantae</taxon>
        <taxon>Streptophyta</taxon>
        <taxon>Embryophyta</taxon>
        <taxon>Tracheophyta</taxon>
        <taxon>Spermatophyta</taxon>
        <taxon>Magnoliopsida</taxon>
        <taxon>eudicotyledons</taxon>
        <taxon>Gunneridae</taxon>
        <taxon>Pentapetalae</taxon>
        <taxon>rosids</taxon>
        <taxon>fabids</taxon>
        <taxon>Malpighiales</taxon>
        <taxon>Salicaceae</taxon>
        <taxon>Saliceae</taxon>
        <taxon>Populus</taxon>
    </lineage>
</organism>
<keyword evidence="2" id="KW-1185">Reference proteome</keyword>